<dbReference type="InterPro" id="IPR005471">
    <property type="entry name" value="Tscrpt_reg_IclR_N"/>
</dbReference>
<dbReference type="InterPro" id="IPR014757">
    <property type="entry name" value="Tscrpt_reg_IclR_C"/>
</dbReference>
<keyword evidence="1" id="KW-0805">Transcription regulation</keyword>
<evidence type="ECO:0000259" key="4">
    <source>
        <dbReference type="PROSITE" id="PS51077"/>
    </source>
</evidence>
<protein>
    <submittedName>
        <fullName evidence="6">IclR family transcriptional regulator</fullName>
    </submittedName>
</protein>
<dbReference type="Gene3D" id="3.30.450.40">
    <property type="match status" value="1"/>
</dbReference>
<dbReference type="PROSITE" id="PS51077">
    <property type="entry name" value="HTH_ICLR"/>
    <property type="match status" value="1"/>
</dbReference>
<sequence>MDNGQRGIQSVEVGGQLLVALVESGKPMMLREVAALAEMAPAKAHPYLVSFMRLGLVEQDRASGRYELGPLALQMGLACMRRLSPVRIGTDAIVELAPEIGQTVALALWGNHGPTIIRIEEASAAVHVNMRAGSVMSLLGTATGRVFAAFLPAKLIETFLEAGQREATVGNEAARHMSREQIEAALVEVRQKGMARAVGRPIPGVNAFSVPVFDQSGSVALAITAIGPEGTFDADWESPIATKLLECAAKVSERLGSPSNRSHQAA</sequence>
<keyword evidence="7" id="KW-1185">Reference proteome</keyword>
<organism evidence="6 7">
    <name type="scientific">Microvirga tunisiensis</name>
    <dbReference type="NCBI Taxonomy" id="2108360"/>
    <lineage>
        <taxon>Bacteria</taxon>
        <taxon>Pseudomonadati</taxon>
        <taxon>Pseudomonadota</taxon>
        <taxon>Alphaproteobacteria</taxon>
        <taxon>Hyphomicrobiales</taxon>
        <taxon>Methylobacteriaceae</taxon>
        <taxon>Microvirga</taxon>
    </lineage>
</organism>
<dbReference type="RefSeq" id="WP_152708677.1">
    <property type="nucleotide sequence ID" value="NZ_VOSJ01000001.1"/>
</dbReference>
<dbReference type="Proteomes" id="UP000403266">
    <property type="component" value="Unassembled WGS sequence"/>
</dbReference>
<accession>A0A5N7MCF2</accession>
<evidence type="ECO:0000256" key="2">
    <source>
        <dbReference type="ARBA" id="ARBA00023125"/>
    </source>
</evidence>
<evidence type="ECO:0000256" key="1">
    <source>
        <dbReference type="ARBA" id="ARBA00023015"/>
    </source>
</evidence>
<dbReference type="Gene3D" id="1.10.10.10">
    <property type="entry name" value="Winged helix-like DNA-binding domain superfamily/Winged helix DNA-binding domain"/>
    <property type="match status" value="1"/>
</dbReference>
<dbReference type="AlphaFoldDB" id="A0A5N7MCF2"/>
<dbReference type="SUPFAM" id="SSF46785">
    <property type="entry name" value="Winged helix' DNA-binding domain"/>
    <property type="match status" value="1"/>
</dbReference>
<dbReference type="PANTHER" id="PTHR30136">
    <property type="entry name" value="HELIX-TURN-HELIX TRANSCRIPTIONAL REGULATOR, ICLR FAMILY"/>
    <property type="match status" value="1"/>
</dbReference>
<dbReference type="EMBL" id="VOSK01000001">
    <property type="protein sequence ID" value="MPR23774.1"/>
    <property type="molecule type" value="Genomic_DNA"/>
</dbReference>
<dbReference type="SUPFAM" id="SSF55781">
    <property type="entry name" value="GAF domain-like"/>
    <property type="match status" value="1"/>
</dbReference>
<dbReference type="PANTHER" id="PTHR30136:SF8">
    <property type="entry name" value="TRANSCRIPTIONAL REGULATORY PROTEIN"/>
    <property type="match status" value="1"/>
</dbReference>
<dbReference type="InterPro" id="IPR050707">
    <property type="entry name" value="HTH_MetabolicPath_Reg"/>
</dbReference>
<dbReference type="InterPro" id="IPR036390">
    <property type="entry name" value="WH_DNA-bd_sf"/>
</dbReference>
<dbReference type="InterPro" id="IPR029016">
    <property type="entry name" value="GAF-like_dom_sf"/>
</dbReference>
<feature type="domain" description="HTH iclR-type" evidence="4">
    <location>
        <begin position="8"/>
        <end position="70"/>
    </location>
</feature>
<dbReference type="OrthoDB" id="6811967at2"/>
<dbReference type="Pfam" id="PF09339">
    <property type="entry name" value="HTH_IclR"/>
    <property type="match status" value="1"/>
</dbReference>
<reference evidence="6 7" key="1">
    <citation type="journal article" date="2019" name="Syst. Appl. Microbiol.">
        <title>Microvirga tunisiensis sp. nov., a root nodule symbiotic bacterium isolated from Lupinus micranthus and L. luteus grown in Northern Tunisia.</title>
        <authorList>
            <person name="Msaddak A."/>
            <person name="Rejili M."/>
            <person name="Duran D."/>
            <person name="Mars M."/>
            <person name="Palacios J.M."/>
            <person name="Ruiz-Argueso T."/>
            <person name="Rey L."/>
            <person name="Imperial J."/>
        </authorList>
    </citation>
    <scope>NUCLEOTIDE SEQUENCE [LARGE SCALE GENOMIC DNA]</scope>
    <source>
        <strain evidence="6 7">Lmie10</strain>
    </source>
</reference>
<dbReference type="GO" id="GO:0045892">
    <property type="term" value="P:negative regulation of DNA-templated transcription"/>
    <property type="evidence" value="ECO:0007669"/>
    <property type="project" value="TreeGrafter"/>
</dbReference>
<name>A0A5N7MCF2_9HYPH</name>
<dbReference type="GO" id="GO:0003677">
    <property type="term" value="F:DNA binding"/>
    <property type="evidence" value="ECO:0007669"/>
    <property type="project" value="UniProtKB-KW"/>
</dbReference>
<evidence type="ECO:0000313" key="6">
    <source>
        <dbReference type="EMBL" id="MPR23774.1"/>
    </source>
</evidence>
<proteinExistence type="predicted"/>
<keyword evidence="3" id="KW-0804">Transcription</keyword>
<dbReference type="Pfam" id="PF01614">
    <property type="entry name" value="IclR_C"/>
    <property type="match status" value="1"/>
</dbReference>
<dbReference type="SMART" id="SM00346">
    <property type="entry name" value="HTH_ICLR"/>
    <property type="match status" value="1"/>
</dbReference>
<evidence type="ECO:0000259" key="5">
    <source>
        <dbReference type="PROSITE" id="PS51078"/>
    </source>
</evidence>
<evidence type="ECO:0000313" key="7">
    <source>
        <dbReference type="Proteomes" id="UP000403266"/>
    </source>
</evidence>
<dbReference type="PROSITE" id="PS51078">
    <property type="entry name" value="ICLR_ED"/>
    <property type="match status" value="1"/>
</dbReference>
<keyword evidence="2" id="KW-0238">DNA-binding</keyword>
<gene>
    <name evidence="6" type="ORF">FS320_00705</name>
</gene>
<feature type="domain" description="IclR-ED" evidence="5">
    <location>
        <begin position="71"/>
        <end position="257"/>
    </location>
</feature>
<comment type="caution">
    <text evidence="6">The sequence shown here is derived from an EMBL/GenBank/DDBJ whole genome shotgun (WGS) entry which is preliminary data.</text>
</comment>
<evidence type="ECO:0000256" key="3">
    <source>
        <dbReference type="ARBA" id="ARBA00023163"/>
    </source>
</evidence>
<dbReference type="GO" id="GO:0003700">
    <property type="term" value="F:DNA-binding transcription factor activity"/>
    <property type="evidence" value="ECO:0007669"/>
    <property type="project" value="TreeGrafter"/>
</dbReference>
<dbReference type="InterPro" id="IPR036388">
    <property type="entry name" value="WH-like_DNA-bd_sf"/>
</dbReference>